<dbReference type="PANTHER" id="PTHR42850:SF4">
    <property type="entry name" value="ZINC-DEPENDENT ENDOPOLYPHOSPHATASE"/>
    <property type="match status" value="1"/>
</dbReference>
<feature type="region of interest" description="Disordered" evidence="1">
    <location>
        <begin position="329"/>
        <end position="349"/>
    </location>
</feature>
<dbReference type="Gene3D" id="3.60.21.10">
    <property type="match status" value="1"/>
</dbReference>
<feature type="compositionally biased region" description="Basic and acidic residues" evidence="1">
    <location>
        <begin position="1"/>
        <end position="17"/>
    </location>
</feature>
<dbReference type="SUPFAM" id="SSF56300">
    <property type="entry name" value="Metallo-dependent phosphatases"/>
    <property type="match status" value="1"/>
</dbReference>
<evidence type="ECO:0000256" key="2">
    <source>
        <dbReference type="SAM" id="Phobius"/>
    </source>
</evidence>
<organism evidence="4 5">
    <name type="scientific">Ascochyta lentis</name>
    <dbReference type="NCBI Taxonomy" id="205686"/>
    <lineage>
        <taxon>Eukaryota</taxon>
        <taxon>Fungi</taxon>
        <taxon>Dikarya</taxon>
        <taxon>Ascomycota</taxon>
        <taxon>Pezizomycotina</taxon>
        <taxon>Dothideomycetes</taxon>
        <taxon>Pleosporomycetidae</taxon>
        <taxon>Pleosporales</taxon>
        <taxon>Pleosporineae</taxon>
        <taxon>Didymellaceae</taxon>
        <taxon>Ascochyta</taxon>
    </lineage>
</organism>
<dbReference type="InterPro" id="IPR029052">
    <property type="entry name" value="Metallo-depent_PP-like"/>
</dbReference>
<dbReference type="PANTHER" id="PTHR42850">
    <property type="entry name" value="METALLOPHOSPHOESTERASE"/>
    <property type="match status" value="1"/>
</dbReference>
<feature type="compositionally biased region" description="Low complexity" evidence="1">
    <location>
        <begin position="71"/>
        <end position="89"/>
    </location>
</feature>
<feature type="region of interest" description="Disordered" evidence="1">
    <location>
        <begin position="1"/>
        <end position="96"/>
    </location>
</feature>
<dbReference type="CDD" id="cd00144">
    <property type="entry name" value="MPP_PPP_family"/>
    <property type="match status" value="1"/>
</dbReference>
<gene>
    <name evidence="4" type="ORF">EKO04_010320</name>
</gene>
<dbReference type="GO" id="GO:0005737">
    <property type="term" value="C:cytoplasm"/>
    <property type="evidence" value="ECO:0007669"/>
    <property type="project" value="TreeGrafter"/>
</dbReference>
<evidence type="ECO:0000256" key="1">
    <source>
        <dbReference type="SAM" id="MobiDB-lite"/>
    </source>
</evidence>
<protein>
    <recommendedName>
        <fullName evidence="3">Calcineurin-like phosphoesterase domain-containing protein</fullName>
    </recommendedName>
</protein>
<accession>A0A8H7IY74</accession>
<reference evidence="4" key="1">
    <citation type="submission" date="2018-12" db="EMBL/GenBank/DDBJ databases">
        <authorList>
            <person name="Syme R.A."/>
            <person name="Farfan-Caceres L."/>
            <person name="Lichtenzveig J."/>
        </authorList>
    </citation>
    <scope>NUCLEOTIDE SEQUENCE</scope>
    <source>
        <strain evidence="4">Al4</strain>
    </source>
</reference>
<dbReference type="GO" id="GO:0006798">
    <property type="term" value="P:polyphosphate catabolic process"/>
    <property type="evidence" value="ECO:0007669"/>
    <property type="project" value="TreeGrafter"/>
</dbReference>
<evidence type="ECO:0000313" key="5">
    <source>
        <dbReference type="Proteomes" id="UP000651452"/>
    </source>
</evidence>
<dbReference type="OrthoDB" id="10267127at2759"/>
<feature type="compositionally biased region" description="Polar residues" evidence="1">
    <location>
        <begin position="28"/>
        <end position="39"/>
    </location>
</feature>
<evidence type="ECO:0000259" key="3">
    <source>
        <dbReference type="Pfam" id="PF00149"/>
    </source>
</evidence>
<name>A0A8H7IY74_9PLEO</name>
<feature type="domain" description="Calcineurin-like phosphoesterase" evidence="3">
    <location>
        <begin position="251"/>
        <end position="459"/>
    </location>
</feature>
<keyword evidence="2" id="KW-0472">Membrane</keyword>
<dbReference type="GO" id="GO:0000298">
    <property type="term" value="F:endopolyphosphatase activity"/>
    <property type="evidence" value="ECO:0007669"/>
    <property type="project" value="TreeGrafter"/>
</dbReference>
<dbReference type="Proteomes" id="UP000651452">
    <property type="component" value="Unassembled WGS sequence"/>
</dbReference>
<dbReference type="InterPro" id="IPR050126">
    <property type="entry name" value="Ap4A_hydrolase"/>
</dbReference>
<feature type="compositionally biased region" description="Basic and acidic residues" evidence="1">
    <location>
        <begin position="338"/>
        <end position="349"/>
    </location>
</feature>
<dbReference type="AlphaFoldDB" id="A0A8H7IY74"/>
<keyword evidence="2" id="KW-1133">Transmembrane helix</keyword>
<dbReference type="InterPro" id="IPR004843">
    <property type="entry name" value="Calcineurin-like_PHP"/>
</dbReference>
<sequence length="509" mass="57622">MVEHPRRHGPRAEDIELARQSGDDDEPAQTNQALNSSCHSRLRRAQQQPQQPHTPASANERFLDVARTTRLRPWTRTTSGSHTTSTEPSNTAHRLSVSSYDGTSYLRTGSSAASMSYREYRDNPHAQHRPLIDFIPAHHDDVDASDEEDDFYSKEDDHFIHPKWQALITQTSNRVPRKLQRCVVIVLAIAFLFLVSWKAYLGPRHTAQLQELKDMDETPTMSYGSNVRPEFKGMIQVRDMDSQHLPKKGHRLVFVGDVHGCREELEHLLKKAEFDKKHDHLVLTGDMIAKGPDSPGVISLVEKLGASCVRGNWEDKLLLSIAESEARHLDTLPGPDESPDRKPDFLDEASHSHGDYALRKLAKSFSKRQISYLQQCPVILRVGTVPNLGALAVVHAGLVPDIPLEQQDPFHVMNMRTIDLKTRVPSSKHEGTPWEKFWNHQQKKKQEHDRISVVYGHNRKRGLNLQEFTFGLDSGCVSGGKLTALVVDHKGKTDIVQVKCHQQNGWDKD</sequence>
<keyword evidence="2" id="KW-0812">Transmembrane</keyword>
<keyword evidence="5" id="KW-1185">Reference proteome</keyword>
<dbReference type="GO" id="GO:0016791">
    <property type="term" value="F:phosphatase activity"/>
    <property type="evidence" value="ECO:0007669"/>
    <property type="project" value="TreeGrafter"/>
</dbReference>
<dbReference type="Pfam" id="PF00149">
    <property type="entry name" value="Metallophos"/>
    <property type="match status" value="1"/>
</dbReference>
<proteinExistence type="predicted"/>
<comment type="caution">
    <text evidence="4">The sequence shown here is derived from an EMBL/GenBank/DDBJ whole genome shotgun (WGS) entry which is preliminary data.</text>
</comment>
<evidence type="ECO:0000313" key="4">
    <source>
        <dbReference type="EMBL" id="KAF9691608.1"/>
    </source>
</evidence>
<feature type="transmembrane region" description="Helical" evidence="2">
    <location>
        <begin position="182"/>
        <end position="200"/>
    </location>
</feature>
<reference evidence="4" key="2">
    <citation type="submission" date="2020-09" db="EMBL/GenBank/DDBJ databases">
        <title>Reference genome assembly for Australian Ascochyta lentis isolate Al4.</title>
        <authorList>
            <person name="Lee R.C."/>
            <person name="Farfan-Caceres L.M."/>
            <person name="Debler J.W."/>
            <person name="Williams A.H."/>
            <person name="Henares B.M."/>
        </authorList>
    </citation>
    <scope>NUCLEOTIDE SEQUENCE</scope>
    <source>
        <strain evidence="4">Al4</strain>
    </source>
</reference>
<dbReference type="EMBL" id="RZGK01000020">
    <property type="protein sequence ID" value="KAF9691608.1"/>
    <property type="molecule type" value="Genomic_DNA"/>
</dbReference>